<feature type="domain" description="YopX protein" evidence="1">
    <location>
        <begin position="5"/>
        <end position="122"/>
    </location>
</feature>
<evidence type="ECO:0000259" key="1">
    <source>
        <dbReference type="Pfam" id="PF09643"/>
    </source>
</evidence>
<dbReference type="HOGENOM" id="CLU_107462_5_1_5"/>
<dbReference type="Proteomes" id="UP000001953">
    <property type="component" value="Chromosome"/>
</dbReference>
<dbReference type="Pfam" id="PF09643">
    <property type="entry name" value="YopX"/>
    <property type="match status" value="1"/>
</dbReference>
<dbReference type="AlphaFoldDB" id="Q1QRE6"/>
<dbReference type="KEGG" id="nha:Nham_0305"/>
<accession>Q1QRE6</accession>
<keyword evidence="3" id="KW-1185">Reference proteome</keyword>
<gene>
    <name evidence="2" type="ordered locus">Nham_0305</name>
</gene>
<sequence length="122" mass="14108">MINVCTLEMMIDTDERYISKSEGWYGENNRIEFSLSDVKPMQFTGLRDKNGTEIYEGDIIHCTAGMHTLERNFQTDEKKVITFDDGAFRYDGITLGDMVNAHMSDYTFEIIGNIYENPELLK</sequence>
<dbReference type="EMBL" id="CP000319">
    <property type="protein sequence ID" value="ABE61201.1"/>
    <property type="molecule type" value="Genomic_DNA"/>
</dbReference>
<dbReference type="STRING" id="323097.Nham_0305"/>
<evidence type="ECO:0000313" key="2">
    <source>
        <dbReference type="EMBL" id="ABE61201.1"/>
    </source>
</evidence>
<dbReference type="SUPFAM" id="SSF159006">
    <property type="entry name" value="YopX-like"/>
    <property type="match status" value="1"/>
</dbReference>
<dbReference type="InterPro" id="IPR019096">
    <property type="entry name" value="YopX_protein"/>
</dbReference>
<name>Q1QRE6_NITHX</name>
<dbReference type="InterPro" id="IPR010024">
    <property type="entry name" value="CHP16711"/>
</dbReference>
<reference evidence="2 3" key="1">
    <citation type="submission" date="2006-03" db="EMBL/GenBank/DDBJ databases">
        <title>Complete sequence of chromosome of Nitrobacter hamburgensis X14.</title>
        <authorList>
            <consortium name="US DOE Joint Genome Institute"/>
            <person name="Copeland A."/>
            <person name="Lucas S."/>
            <person name="Lapidus A."/>
            <person name="Barry K."/>
            <person name="Detter J.C."/>
            <person name="Glavina del Rio T."/>
            <person name="Hammon N."/>
            <person name="Israni S."/>
            <person name="Dalin E."/>
            <person name="Tice H."/>
            <person name="Pitluck S."/>
            <person name="Chain P."/>
            <person name="Malfatti S."/>
            <person name="Shin M."/>
            <person name="Vergez L."/>
            <person name="Schmutz J."/>
            <person name="Larimer F."/>
            <person name="Land M."/>
            <person name="Hauser L."/>
            <person name="Kyrpides N."/>
            <person name="Ivanova N."/>
            <person name="Ward B."/>
            <person name="Arp D."/>
            <person name="Klotz M."/>
            <person name="Stein L."/>
            <person name="O'Mullan G."/>
            <person name="Starkenburg S."/>
            <person name="Sayavedra L."/>
            <person name="Poret-Peterson A.T."/>
            <person name="Gentry M.E."/>
            <person name="Bruce D."/>
            <person name="Richardson P."/>
        </authorList>
    </citation>
    <scope>NUCLEOTIDE SEQUENCE [LARGE SCALE GENOMIC DNA]</scope>
    <source>
        <strain evidence="3">DSM 10229 / NCIMB 13809 / X14</strain>
    </source>
</reference>
<proteinExistence type="predicted"/>
<dbReference type="Gene3D" id="2.30.30.290">
    <property type="entry name" value="YopX-like domains"/>
    <property type="match status" value="1"/>
</dbReference>
<dbReference type="InterPro" id="IPR023385">
    <property type="entry name" value="YopX-like_C"/>
</dbReference>
<evidence type="ECO:0000313" key="3">
    <source>
        <dbReference type="Proteomes" id="UP000001953"/>
    </source>
</evidence>
<organism evidence="2 3">
    <name type="scientific">Nitrobacter hamburgensis (strain DSM 10229 / NCIMB 13809 / X14)</name>
    <dbReference type="NCBI Taxonomy" id="323097"/>
    <lineage>
        <taxon>Bacteria</taxon>
        <taxon>Pseudomonadati</taxon>
        <taxon>Pseudomonadota</taxon>
        <taxon>Alphaproteobacteria</taxon>
        <taxon>Hyphomicrobiales</taxon>
        <taxon>Nitrobacteraceae</taxon>
        <taxon>Nitrobacter</taxon>
    </lineage>
</organism>
<protein>
    <recommendedName>
        <fullName evidence="1">YopX protein domain-containing protein</fullName>
    </recommendedName>
</protein>
<dbReference type="NCBIfam" id="TIGR01671">
    <property type="entry name" value="phage_TIGR01671"/>
    <property type="match status" value="1"/>
</dbReference>